<evidence type="ECO:0000256" key="4">
    <source>
        <dbReference type="ARBA" id="ARBA00023136"/>
    </source>
</evidence>
<feature type="transmembrane region" description="Helical" evidence="5">
    <location>
        <begin position="401"/>
        <end position="424"/>
    </location>
</feature>
<feature type="domain" description="Major facilitator superfamily (MFS) profile" evidence="6">
    <location>
        <begin position="29"/>
        <end position="463"/>
    </location>
</feature>
<dbReference type="OrthoDB" id="6770063at2759"/>
<dbReference type="SUPFAM" id="SSF103473">
    <property type="entry name" value="MFS general substrate transporter"/>
    <property type="match status" value="1"/>
</dbReference>
<dbReference type="EMBL" id="KQ964267">
    <property type="protein sequence ID" value="KXJ86513.1"/>
    <property type="molecule type" value="Genomic_DNA"/>
</dbReference>
<feature type="transmembrane region" description="Helical" evidence="5">
    <location>
        <begin position="436"/>
        <end position="459"/>
    </location>
</feature>
<keyword evidence="3 5" id="KW-1133">Transmembrane helix</keyword>
<organism evidence="7 8">
    <name type="scientific">Microdochium bolleyi</name>
    <dbReference type="NCBI Taxonomy" id="196109"/>
    <lineage>
        <taxon>Eukaryota</taxon>
        <taxon>Fungi</taxon>
        <taxon>Dikarya</taxon>
        <taxon>Ascomycota</taxon>
        <taxon>Pezizomycotina</taxon>
        <taxon>Sordariomycetes</taxon>
        <taxon>Xylariomycetidae</taxon>
        <taxon>Xylariales</taxon>
        <taxon>Microdochiaceae</taxon>
        <taxon>Microdochium</taxon>
    </lineage>
</organism>
<evidence type="ECO:0000256" key="5">
    <source>
        <dbReference type="SAM" id="Phobius"/>
    </source>
</evidence>
<gene>
    <name evidence="7" type="ORF">Micbo1qcDRAFT_126005</name>
</gene>
<feature type="transmembrane region" description="Helical" evidence="5">
    <location>
        <begin position="343"/>
        <end position="362"/>
    </location>
</feature>
<dbReference type="PANTHER" id="PTHR23502">
    <property type="entry name" value="MAJOR FACILITATOR SUPERFAMILY"/>
    <property type="match status" value="1"/>
</dbReference>
<proteinExistence type="predicted"/>
<feature type="transmembrane region" description="Helical" evidence="5">
    <location>
        <begin position="162"/>
        <end position="181"/>
    </location>
</feature>
<dbReference type="PROSITE" id="PS50850">
    <property type="entry name" value="MFS"/>
    <property type="match status" value="1"/>
</dbReference>
<evidence type="ECO:0000256" key="3">
    <source>
        <dbReference type="ARBA" id="ARBA00022989"/>
    </source>
</evidence>
<dbReference type="AlphaFoldDB" id="A0A136INJ9"/>
<keyword evidence="2 5" id="KW-0812">Transmembrane</keyword>
<feature type="transmembrane region" description="Helical" evidence="5">
    <location>
        <begin position="301"/>
        <end position="322"/>
    </location>
</feature>
<feature type="transmembrane region" description="Helical" evidence="5">
    <location>
        <begin position="255"/>
        <end position="281"/>
    </location>
</feature>
<name>A0A136INJ9_9PEZI</name>
<feature type="transmembrane region" description="Helical" evidence="5">
    <location>
        <begin position="368"/>
        <end position="389"/>
    </location>
</feature>
<dbReference type="InterPro" id="IPR011701">
    <property type="entry name" value="MFS"/>
</dbReference>
<accession>A0A136INJ9</accession>
<feature type="transmembrane region" description="Helical" evidence="5">
    <location>
        <begin position="30"/>
        <end position="55"/>
    </location>
</feature>
<evidence type="ECO:0000313" key="8">
    <source>
        <dbReference type="Proteomes" id="UP000070501"/>
    </source>
</evidence>
<dbReference type="PANTHER" id="PTHR23502:SF163">
    <property type="entry name" value="MAJOR FACILITATOR SUPERFAMILY (MFS) PROFILE DOMAIN-CONTAINING PROTEIN"/>
    <property type="match status" value="1"/>
</dbReference>
<evidence type="ECO:0000256" key="1">
    <source>
        <dbReference type="ARBA" id="ARBA00004141"/>
    </source>
</evidence>
<keyword evidence="8" id="KW-1185">Reference proteome</keyword>
<reference evidence="8" key="1">
    <citation type="submission" date="2016-02" db="EMBL/GenBank/DDBJ databases">
        <title>Draft genome sequence of Microdochium bolleyi, a fungal endophyte of beachgrass.</title>
        <authorList>
            <consortium name="DOE Joint Genome Institute"/>
            <person name="David A.S."/>
            <person name="May G."/>
            <person name="Haridas S."/>
            <person name="Lim J."/>
            <person name="Wang M."/>
            <person name="Labutti K."/>
            <person name="Lipzen A."/>
            <person name="Barry K."/>
            <person name="Grigoriev I.V."/>
        </authorList>
    </citation>
    <scope>NUCLEOTIDE SEQUENCE [LARGE SCALE GENOMIC DNA]</scope>
    <source>
        <strain evidence="8">J235TASD1</strain>
    </source>
</reference>
<keyword evidence="4 5" id="KW-0472">Membrane</keyword>
<feature type="transmembrane region" description="Helical" evidence="5">
    <location>
        <begin position="193"/>
        <end position="213"/>
    </location>
</feature>
<evidence type="ECO:0000313" key="7">
    <source>
        <dbReference type="EMBL" id="KXJ86513.1"/>
    </source>
</evidence>
<dbReference type="InterPro" id="IPR020846">
    <property type="entry name" value="MFS_dom"/>
</dbReference>
<comment type="subcellular location">
    <subcellularLocation>
        <location evidence="1">Membrane</location>
        <topology evidence="1">Multi-pass membrane protein</topology>
    </subcellularLocation>
</comment>
<dbReference type="InterPro" id="IPR036259">
    <property type="entry name" value="MFS_trans_sf"/>
</dbReference>
<evidence type="ECO:0000256" key="2">
    <source>
        <dbReference type="ARBA" id="ARBA00022692"/>
    </source>
</evidence>
<dbReference type="Proteomes" id="UP000070501">
    <property type="component" value="Unassembled WGS sequence"/>
</dbReference>
<dbReference type="Pfam" id="PF07690">
    <property type="entry name" value="MFS_1"/>
    <property type="match status" value="1"/>
</dbReference>
<dbReference type="GO" id="GO:0016020">
    <property type="term" value="C:membrane"/>
    <property type="evidence" value="ECO:0007669"/>
    <property type="project" value="UniProtKB-SubCell"/>
</dbReference>
<protein>
    <submittedName>
        <fullName evidence="7">Major facilitator superfamily transporter</fullName>
    </submittedName>
</protein>
<dbReference type="Gene3D" id="1.20.1250.20">
    <property type="entry name" value="MFS general substrate transporter like domains"/>
    <property type="match status" value="1"/>
</dbReference>
<evidence type="ECO:0000259" key="6">
    <source>
        <dbReference type="PROSITE" id="PS50850"/>
    </source>
</evidence>
<dbReference type="GO" id="GO:0022857">
    <property type="term" value="F:transmembrane transporter activity"/>
    <property type="evidence" value="ECO:0007669"/>
    <property type="project" value="InterPro"/>
</dbReference>
<dbReference type="InParanoid" id="A0A136INJ9"/>
<sequence length="476" mass="50422">MHAQGEEADGLNPAVDCPSAWTPMRKWWTVLLLAFSSFCVTFGCLWVAPLANGIVEDLNNTGGDSSTTDNDGSSAAVILVTIWELGEATGPLLIGPLSETFGRLPLYMAANALFTLATALGAMSNSIELLTASRALTGLAVAANVLNPAVVGDIFPPEQRGAAMSCITIAPLLASAVAPLTSSLVGSILGWRAVVWLSVLLSASCQLLFLVGFRETYYPIIVAASTQGSGCRCSTDIAEDQPLVLELMISIRRPFVVFFGSGVLMSLSAFGAVCYSYFYIISTTLPNILEQTYSFAPGTTGWAFCANGIGTLIGVWICHRNLDRIYINLTKNAAKHGQPEYRLPLSILGVVTLPPAVALYGWSAALHLPLPLFLLSIVWIRASMTLAALPLMPYVVDACGAFSASALTGLIVVRCLAGAFLPLATAALVRSDGGLGYGWGFTVMAGVNLLFGMVPVVLFRYGERWRAGSVYTSTPR</sequence>